<dbReference type="GO" id="GO:0000062">
    <property type="term" value="F:fatty-acyl-CoA binding"/>
    <property type="evidence" value="ECO:0007669"/>
    <property type="project" value="InterPro"/>
</dbReference>
<dbReference type="GO" id="GO:0003677">
    <property type="term" value="F:DNA binding"/>
    <property type="evidence" value="ECO:0007669"/>
    <property type="project" value="UniProtKB-KW"/>
</dbReference>
<dbReference type="SUPFAM" id="SSF48008">
    <property type="entry name" value="GntR ligand-binding domain-like"/>
    <property type="match status" value="1"/>
</dbReference>
<dbReference type="Pfam" id="PF00392">
    <property type="entry name" value="GntR"/>
    <property type="match status" value="1"/>
</dbReference>
<keyword evidence="3" id="KW-0804">Transcription</keyword>
<dbReference type="OrthoDB" id="9781630at2"/>
<dbReference type="PROSITE" id="PS50949">
    <property type="entry name" value="HTH_GNTR"/>
    <property type="match status" value="1"/>
</dbReference>
<dbReference type="KEGG" id="ttk:TST_0359"/>
<dbReference type="Gene3D" id="1.10.10.10">
    <property type="entry name" value="Winged helix-like DNA-binding domain superfamily/Winged helix DNA-binding domain"/>
    <property type="match status" value="1"/>
</dbReference>
<organism evidence="5 6">
    <name type="scientific">Thermosulfidibacter takaii (strain DSM 17441 / JCM 13301 / NBRC 103674 / ABI70S6)</name>
    <dbReference type="NCBI Taxonomy" id="1298851"/>
    <lineage>
        <taxon>Bacteria</taxon>
        <taxon>Pseudomonadati</taxon>
        <taxon>Thermosulfidibacterota</taxon>
        <taxon>Thermosulfidibacteria</taxon>
        <taxon>Thermosulfidibacterales</taxon>
        <taxon>Thermosulfidibacteraceae</taxon>
    </lineage>
</organism>
<dbReference type="PRINTS" id="PR00035">
    <property type="entry name" value="HTHGNTR"/>
</dbReference>
<gene>
    <name evidence="5" type="ORF">TST_0359</name>
</gene>
<dbReference type="Pfam" id="PF07840">
    <property type="entry name" value="FadR_C"/>
    <property type="match status" value="1"/>
</dbReference>
<keyword evidence="1" id="KW-0805">Transcription regulation</keyword>
<keyword evidence="6" id="KW-1185">Reference proteome</keyword>
<dbReference type="SMART" id="SM00345">
    <property type="entry name" value="HTH_GNTR"/>
    <property type="match status" value="1"/>
</dbReference>
<sequence>MKDLNYKVESKLIKDIISGKFPNNHLPLIDEIASMLGVSRTVAREAIKKLESYGFIECKRGKPCRIKDFWHEGNLLTLAKMVEHVPTYSTKLIKHLLDIRPPLLETLTFNAVKNDPVKLIIVLHKANELFSPEDFVEFDWILHKKIAELSQNLIAPLIINSFEQLYKTEALKYFHIEKAREASRKFYLKLIEAVMDKDAYKASKIVREAMEESKILWSSIHEEMERLGI</sequence>
<dbReference type="EMBL" id="AP013035">
    <property type="protein sequence ID" value="BAT71167.1"/>
    <property type="molecule type" value="Genomic_DNA"/>
</dbReference>
<dbReference type="InterPro" id="IPR000524">
    <property type="entry name" value="Tscrpt_reg_HTH_GntR"/>
</dbReference>
<dbReference type="InterPro" id="IPR028374">
    <property type="entry name" value="FadR_C"/>
</dbReference>
<dbReference type="InterPro" id="IPR036388">
    <property type="entry name" value="WH-like_DNA-bd_sf"/>
</dbReference>
<evidence type="ECO:0000256" key="1">
    <source>
        <dbReference type="ARBA" id="ARBA00023015"/>
    </source>
</evidence>
<keyword evidence="2" id="KW-0238">DNA-binding</keyword>
<dbReference type="AlphaFoldDB" id="A0A0S3QS53"/>
<evidence type="ECO:0000259" key="4">
    <source>
        <dbReference type="PROSITE" id="PS50949"/>
    </source>
</evidence>
<feature type="domain" description="HTH gntR-type" evidence="4">
    <location>
        <begin position="2"/>
        <end position="69"/>
    </location>
</feature>
<proteinExistence type="predicted"/>
<dbReference type="GO" id="GO:0003700">
    <property type="term" value="F:DNA-binding transcription factor activity"/>
    <property type="evidence" value="ECO:0007669"/>
    <property type="project" value="InterPro"/>
</dbReference>
<dbReference type="Proteomes" id="UP000063234">
    <property type="component" value="Chromosome"/>
</dbReference>
<dbReference type="RefSeq" id="WP_068549089.1">
    <property type="nucleotide sequence ID" value="NZ_AP013035.1"/>
</dbReference>
<dbReference type="GO" id="GO:0019217">
    <property type="term" value="P:regulation of fatty acid metabolic process"/>
    <property type="evidence" value="ECO:0007669"/>
    <property type="project" value="InterPro"/>
</dbReference>
<dbReference type="CDD" id="cd07377">
    <property type="entry name" value="WHTH_GntR"/>
    <property type="match status" value="1"/>
</dbReference>
<dbReference type="InterPro" id="IPR008920">
    <property type="entry name" value="TF_FadR/GntR_C"/>
</dbReference>
<protein>
    <submittedName>
        <fullName evidence="5">GntR family transcriptional regulator, negative regulator for fad regulon and positive regulator of fabA</fullName>
    </submittedName>
</protein>
<dbReference type="Gene3D" id="1.20.120.530">
    <property type="entry name" value="GntR ligand-binding domain-like"/>
    <property type="match status" value="1"/>
</dbReference>
<reference evidence="6" key="1">
    <citation type="journal article" date="2018" name="Science">
        <title>A primordial and reversible TCA cycle in a facultatively chemolithoautotrophic thermophile.</title>
        <authorList>
            <person name="Nunoura T."/>
            <person name="Chikaraishi Y."/>
            <person name="Izaki R."/>
            <person name="Suwa T."/>
            <person name="Sato T."/>
            <person name="Harada T."/>
            <person name="Mori K."/>
            <person name="Kato Y."/>
            <person name="Miyazaki M."/>
            <person name="Shimamura S."/>
            <person name="Yanagawa K."/>
            <person name="Shuto A."/>
            <person name="Ohkouchi N."/>
            <person name="Fujita N."/>
            <person name="Takaki Y."/>
            <person name="Atomi H."/>
            <person name="Takai K."/>
        </authorList>
    </citation>
    <scope>NUCLEOTIDE SEQUENCE [LARGE SCALE GENOMIC DNA]</scope>
    <source>
        <strain evidence="6">DSM 17441 / JCM 13301 / NBRC 103674 / ABI70S6</strain>
    </source>
</reference>
<evidence type="ECO:0000256" key="3">
    <source>
        <dbReference type="ARBA" id="ARBA00023163"/>
    </source>
</evidence>
<dbReference type="PANTHER" id="PTHR43537:SF52">
    <property type="entry name" value="FATTY ACID METABOLISM REGULATOR PROTEIN"/>
    <property type="match status" value="1"/>
</dbReference>
<accession>A0A0S3QS53</accession>
<dbReference type="InterPro" id="IPR036390">
    <property type="entry name" value="WH_DNA-bd_sf"/>
</dbReference>
<evidence type="ECO:0000313" key="6">
    <source>
        <dbReference type="Proteomes" id="UP000063234"/>
    </source>
</evidence>
<evidence type="ECO:0000256" key="2">
    <source>
        <dbReference type="ARBA" id="ARBA00023125"/>
    </source>
</evidence>
<dbReference type="SUPFAM" id="SSF46785">
    <property type="entry name" value="Winged helix' DNA-binding domain"/>
    <property type="match status" value="1"/>
</dbReference>
<dbReference type="STRING" id="1298851.TST_0359"/>
<evidence type="ECO:0000313" key="5">
    <source>
        <dbReference type="EMBL" id="BAT71167.1"/>
    </source>
</evidence>
<dbReference type="PANTHER" id="PTHR43537">
    <property type="entry name" value="TRANSCRIPTIONAL REGULATOR, GNTR FAMILY"/>
    <property type="match status" value="1"/>
</dbReference>
<name>A0A0S3QS53_THET7</name>